<evidence type="ECO:0000313" key="3">
    <source>
        <dbReference type="EMBL" id="QJA93207.1"/>
    </source>
</evidence>
<dbReference type="EMBL" id="MT141971">
    <property type="protein sequence ID" value="QJA72685.1"/>
    <property type="molecule type" value="Genomic_DNA"/>
</dbReference>
<gene>
    <name evidence="2" type="ORF">MM415A02643_0003</name>
    <name evidence="3" type="ORF">MM415B04315_0001</name>
</gene>
<keyword evidence="1" id="KW-0472">Membrane</keyword>
<keyword evidence="1" id="KW-1133">Transmembrane helix</keyword>
<evidence type="ECO:0000313" key="2">
    <source>
        <dbReference type="EMBL" id="QJA72685.1"/>
    </source>
</evidence>
<keyword evidence="1" id="KW-0812">Transmembrane</keyword>
<proteinExistence type="predicted"/>
<accession>A0A6M3LD96</accession>
<organism evidence="3">
    <name type="scientific">viral metagenome</name>
    <dbReference type="NCBI Taxonomy" id="1070528"/>
    <lineage>
        <taxon>unclassified sequences</taxon>
        <taxon>metagenomes</taxon>
        <taxon>organismal metagenomes</taxon>
    </lineage>
</organism>
<name>A0A6M3LD96_9ZZZZ</name>
<dbReference type="AlphaFoldDB" id="A0A6M3LD96"/>
<feature type="transmembrane region" description="Helical" evidence="1">
    <location>
        <begin position="6"/>
        <end position="30"/>
    </location>
</feature>
<protein>
    <submittedName>
        <fullName evidence="3">Uncharacterized protein</fullName>
    </submittedName>
</protein>
<reference evidence="3" key="1">
    <citation type="submission" date="2020-03" db="EMBL/GenBank/DDBJ databases">
        <title>The deep terrestrial virosphere.</title>
        <authorList>
            <person name="Holmfeldt K."/>
            <person name="Nilsson E."/>
            <person name="Simone D."/>
            <person name="Lopez-Fernandez M."/>
            <person name="Wu X."/>
            <person name="de Brujin I."/>
            <person name="Lundin D."/>
            <person name="Andersson A."/>
            <person name="Bertilsson S."/>
            <person name="Dopson M."/>
        </authorList>
    </citation>
    <scope>NUCLEOTIDE SEQUENCE</scope>
    <source>
        <strain evidence="2">MM415A02643</strain>
        <strain evidence="3">MM415B04315</strain>
    </source>
</reference>
<feature type="transmembrane region" description="Helical" evidence="1">
    <location>
        <begin position="42"/>
        <end position="61"/>
    </location>
</feature>
<dbReference type="EMBL" id="MT143131">
    <property type="protein sequence ID" value="QJA93207.1"/>
    <property type="molecule type" value="Genomic_DNA"/>
</dbReference>
<feature type="transmembrane region" description="Helical" evidence="1">
    <location>
        <begin position="73"/>
        <end position="97"/>
    </location>
</feature>
<sequence length="105" mass="11138">MELTTIAGFAAVPFLMVVSGWIFTLLAKLVKGQWDQSLLENGLKITIVPLMGMALGVLAMFADTDPSILNPPLVITTVSWVKYLGAGFMMGAGAIGLNQIQKGGR</sequence>
<evidence type="ECO:0000256" key="1">
    <source>
        <dbReference type="SAM" id="Phobius"/>
    </source>
</evidence>